<reference evidence="1 2" key="1">
    <citation type="submission" date="2019-03" db="EMBL/GenBank/DDBJ databases">
        <title>Genomic Encyclopedia of Type Strains, Phase IV (KMG-IV): sequencing the most valuable type-strain genomes for metagenomic binning, comparative biology and taxonomic classification.</title>
        <authorList>
            <person name="Goeker M."/>
        </authorList>
    </citation>
    <scope>NUCLEOTIDE SEQUENCE [LARGE SCALE GENOMIC DNA]</scope>
    <source>
        <strain evidence="1 2">DSM 21667</strain>
    </source>
</reference>
<evidence type="ECO:0000313" key="2">
    <source>
        <dbReference type="Proteomes" id="UP000295293"/>
    </source>
</evidence>
<sequence>MPTGAGQRLKSLQQALQTYLSRFPDAADSPAGIRQWWLTPELQAVSLDTLREALMELVALGRVELRTLPDGTELYGRAAATDDRAPPQASDGAD</sequence>
<dbReference type="AlphaFoldDB" id="A0A4R6Z045"/>
<accession>A0A4R6Z045</accession>
<comment type="caution">
    <text evidence="1">The sequence shown here is derived from an EMBL/GenBank/DDBJ whole genome shotgun (WGS) entry which is preliminary data.</text>
</comment>
<protein>
    <submittedName>
        <fullName evidence="1">Uncharacterized protein</fullName>
    </submittedName>
</protein>
<keyword evidence="2" id="KW-1185">Reference proteome</keyword>
<name>A0A4R6Z045_9GAMM</name>
<dbReference type="Proteomes" id="UP000295293">
    <property type="component" value="Unassembled WGS sequence"/>
</dbReference>
<dbReference type="EMBL" id="SNZH01000005">
    <property type="protein sequence ID" value="TDR44852.1"/>
    <property type="molecule type" value="Genomic_DNA"/>
</dbReference>
<evidence type="ECO:0000313" key="1">
    <source>
        <dbReference type="EMBL" id="TDR44852.1"/>
    </source>
</evidence>
<proteinExistence type="predicted"/>
<gene>
    <name evidence="1" type="ORF">DFR29_10533</name>
</gene>
<organism evidence="1 2">
    <name type="scientific">Tahibacter aquaticus</name>
    <dbReference type="NCBI Taxonomy" id="520092"/>
    <lineage>
        <taxon>Bacteria</taxon>
        <taxon>Pseudomonadati</taxon>
        <taxon>Pseudomonadota</taxon>
        <taxon>Gammaproteobacteria</taxon>
        <taxon>Lysobacterales</taxon>
        <taxon>Rhodanobacteraceae</taxon>
        <taxon>Tahibacter</taxon>
    </lineage>
</organism>